<dbReference type="AlphaFoldDB" id="A0ABD6IHE2"/>
<feature type="non-terminal residue" evidence="2">
    <location>
        <position position="1"/>
    </location>
</feature>
<evidence type="ECO:0000313" key="2">
    <source>
        <dbReference type="EMBL" id="MXR44105.1"/>
    </source>
</evidence>
<accession>A0ABD6IHE2</accession>
<reference evidence="2 3" key="1">
    <citation type="submission" date="2018-07" db="EMBL/GenBank/DDBJ databases">
        <title>Genetic characterization of Mycoplasma hyopneumoniae, M. hyorhinis and M. flocculare isolates through whole genome sequencing analysis: comparative analysis of sequence types and putative genes involved in virulence.</title>
        <authorList>
            <person name="Fourour S."/>
            <person name="Lucas P."/>
            <person name="Touzain F."/>
            <person name="Tocqueville V."/>
            <person name="Kempf I."/>
            <person name="Marois-Crehan C."/>
        </authorList>
    </citation>
    <scope>NUCLEOTIDE SEQUENCE [LARGE SCALE GENOMIC DNA]</scope>
    <source>
        <strain evidence="2 3">MHR389</strain>
    </source>
</reference>
<sequence length="60" mass="6770">PNDFVLFDAYNKLKFAGLMGILIFFLSWTIVIPIMWIIGIFKAKSAANAVIIHLMNSLNN</sequence>
<proteinExistence type="predicted"/>
<evidence type="ECO:0000256" key="1">
    <source>
        <dbReference type="SAM" id="Phobius"/>
    </source>
</evidence>
<dbReference type="RefSeq" id="WP_220191460.1">
    <property type="nucleotide sequence ID" value="NZ_QQQW01000103.1"/>
</dbReference>
<protein>
    <submittedName>
        <fullName evidence="2">Uncharacterized protein</fullName>
    </submittedName>
</protein>
<keyword evidence="1" id="KW-0472">Membrane</keyword>
<keyword evidence="1" id="KW-1133">Transmembrane helix</keyword>
<gene>
    <name evidence="2" type="ORF">DR101_04220</name>
</gene>
<name>A0ABD6IHE2_MESHY</name>
<keyword evidence="1" id="KW-0812">Transmembrane</keyword>
<comment type="caution">
    <text evidence="2">The sequence shown here is derived from an EMBL/GenBank/DDBJ whole genome shotgun (WGS) entry which is preliminary data.</text>
</comment>
<feature type="transmembrane region" description="Helical" evidence="1">
    <location>
        <begin position="15"/>
        <end position="38"/>
    </location>
</feature>
<evidence type="ECO:0000313" key="3">
    <source>
        <dbReference type="Proteomes" id="UP001193384"/>
    </source>
</evidence>
<dbReference type="EMBL" id="QQQW01000103">
    <property type="protein sequence ID" value="MXR44105.1"/>
    <property type="molecule type" value="Genomic_DNA"/>
</dbReference>
<organism evidence="2 3">
    <name type="scientific">Mesomycoplasma hyorhinis</name>
    <name type="common">Mycoplasma hyorhinis</name>
    <dbReference type="NCBI Taxonomy" id="2100"/>
    <lineage>
        <taxon>Bacteria</taxon>
        <taxon>Bacillati</taxon>
        <taxon>Mycoplasmatota</taxon>
        <taxon>Mycoplasmoidales</taxon>
        <taxon>Metamycoplasmataceae</taxon>
        <taxon>Mesomycoplasma</taxon>
    </lineage>
</organism>
<dbReference type="Proteomes" id="UP001193384">
    <property type="component" value="Unassembled WGS sequence"/>
</dbReference>